<evidence type="ECO:0000256" key="8">
    <source>
        <dbReference type="ARBA" id="ARBA00023064"/>
    </source>
</evidence>
<evidence type="ECO:0000256" key="5">
    <source>
        <dbReference type="ARBA" id="ARBA00022741"/>
    </source>
</evidence>
<evidence type="ECO:0000256" key="3">
    <source>
        <dbReference type="ARBA" id="ARBA00012054"/>
    </source>
</evidence>
<reference evidence="11 12" key="1">
    <citation type="submission" date="2018-03" db="EMBL/GenBank/DDBJ databases">
        <title>Cross-interface Injection: A General Nanoliter Liquid Handling Method Applied to Single Cells Genome Amplification Automated Nanoliter Liquid Handling Applied to Single Cell Multiple Displacement Amplification.</title>
        <authorList>
            <person name="Yun J."/>
            <person name="Xu P."/>
            <person name="Xu J."/>
            <person name="Dai X."/>
            <person name="Wang Y."/>
            <person name="Zheng X."/>
            <person name="Cao C."/>
            <person name="Yi Q."/>
            <person name="Zhu Y."/>
            <person name="Wang L."/>
            <person name="Dong Z."/>
            <person name="Huang Y."/>
            <person name="Huang L."/>
            <person name="Du W."/>
        </authorList>
    </citation>
    <scope>NUCLEOTIDE SEQUENCE [LARGE SCALE GENOMIC DNA]</scope>
    <source>
        <strain evidence="11 12">Z-D1-2</strain>
    </source>
</reference>
<dbReference type="EC" id="2.7.1.12" evidence="3 10"/>
<gene>
    <name evidence="11" type="ORF">C9994_10840</name>
</gene>
<dbReference type="Proteomes" id="UP000240608">
    <property type="component" value="Unassembled WGS sequence"/>
</dbReference>
<dbReference type="GO" id="GO:0019521">
    <property type="term" value="P:D-gluconate metabolic process"/>
    <property type="evidence" value="ECO:0007669"/>
    <property type="project" value="UniProtKB-KW"/>
</dbReference>
<dbReference type="Pfam" id="PF01202">
    <property type="entry name" value="SKI"/>
    <property type="match status" value="1"/>
</dbReference>
<evidence type="ECO:0000313" key="12">
    <source>
        <dbReference type="Proteomes" id="UP000240608"/>
    </source>
</evidence>
<dbReference type="Gene3D" id="3.40.50.300">
    <property type="entry name" value="P-loop containing nucleotide triphosphate hydrolases"/>
    <property type="match status" value="1"/>
</dbReference>
<dbReference type="GO" id="GO:0005524">
    <property type="term" value="F:ATP binding"/>
    <property type="evidence" value="ECO:0007669"/>
    <property type="project" value="UniProtKB-KW"/>
</dbReference>
<dbReference type="AlphaFoldDB" id="A0A2T4DPA2"/>
<organism evidence="11 12">
    <name type="scientific">Marivirga lumbricoides</name>
    <dbReference type="NCBI Taxonomy" id="1046115"/>
    <lineage>
        <taxon>Bacteria</taxon>
        <taxon>Pseudomonadati</taxon>
        <taxon>Bacteroidota</taxon>
        <taxon>Cytophagia</taxon>
        <taxon>Cytophagales</taxon>
        <taxon>Marivirgaceae</taxon>
        <taxon>Marivirga</taxon>
    </lineage>
</organism>
<evidence type="ECO:0000256" key="10">
    <source>
        <dbReference type="RuleBase" id="RU363066"/>
    </source>
</evidence>
<dbReference type="SUPFAM" id="SSF52540">
    <property type="entry name" value="P-loop containing nucleoside triphosphate hydrolases"/>
    <property type="match status" value="1"/>
</dbReference>
<comment type="similarity">
    <text evidence="2 10">Belongs to the gluconokinase GntK/GntV family.</text>
</comment>
<dbReference type="NCBIfam" id="TIGR01313">
    <property type="entry name" value="therm_gnt_kin"/>
    <property type="match status" value="1"/>
</dbReference>
<dbReference type="PANTHER" id="PTHR43442">
    <property type="entry name" value="GLUCONOKINASE-RELATED"/>
    <property type="match status" value="1"/>
</dbReference>
<name>A0A2T4DPA2_9BACT</name>
<comment type="pathway">
    <text evidence="1">Carbohydrate acid metabolism.</text>
</comment>
<dbReference type="GO" id="GO:0046316">
    <property type="term" value="F:gluconokinase activity"/>
    <property type="evidence" value="ECO:0007669"/>
    <property type="project" value="UniProtKB-EC"/>
</dbReference>
<keyword evidence="7 10" id="KW-0067">ATP-binding</keyword>
<dbReference type="InterPro" id="IPR006001">
    <property type="entry name" value="Therm_gnt_kin"/>
</dbReference>
<keyword evidence="4 10" id="KW-0808">Transferase</keyword>
<evidence type="ECO:0000256" key="2">
    <source>
        <dbReference type="ARBA" id="ARBA00008420"/>
    </source>
</evidence>
<protein>
    <recommendedName>
        <fullName evidence="3 10">Gluconokinase</fullName>
        <ecNumber evidence="3 10">2.7.1.12</ecNumber>
    </recommendedName>
</protein>
<sequence length="167" mass="18649">MNEHINSVIFVMGVSGSGKSTIGKLLSLKLSLPYFEGDEYHSPENIAKMSAAQPLTDIDRQVWLESLNQLAINQGKNKGCIIGCSALKEKYRKTLAKGVSQPVYFVFLEGNFEIISQRLQNRKGHFMPPALLQSQFEALQIPENAIKINILDPPEQIVNNIIQNLSH</sequence>
<evidence type="ECO:0000256" key="9">
    <source>
        <dbReference type="ARBA" id="ARBA00048090"/>
    </source>
</evidence>
<keyword evidence="6 10" id="KW-0418">Kinase</keyword>
<evidence type="ECO:0000256" key="1">
    <source>
        <dbReference type="ARBA" id="ARBA00004761"/>
    </source>
</evidence>
<comment type="catalytic activity">
    <reaction evidence="9 10">
        <text>D-gluconate + ATP = 6-phospho-D-gluconate + ADP + H(+)</text>
        <dbReference type="Rhea" id="RHEA:19433"/>
        <dbReference type="ChEBI" id="CHEBI:15378"/>
        <dbReference type="ChEBI" id="CHEBI:18391"/>
        <dbReference type="ChEBI" id="CHEBI:30616"/>
        <dbReference type="ChEBI" id="CHEBI:58759"/>
        <dbReference type="ChEBI" id="CHEBI:456216"/>
        <dbReference type="EC" id="2.7.1.12"/>
    </reaction>
</comment>
<evidence type="ECO:0000256" key="7">
    <source>
        <dbReference type="ARBA" id="ARBA00022840"/>
    </source>
</evidence>
<keyword evidence="8" id="KW-0311">Gluconate utilization</keyword>
<dbReference type="PRINTS" id="PR01100">
    <property type="entry name" value="SHIKIMTKNASE"/>
</dbReference>
<comment type="caution">
    <text evidence="11">The sequence shown here is derived from an EMBL/GenBank/DDBJ whole genome shotgun (WGS) entry which is preliminary data.</text>
</comment>
<proteinExistence type="inferred from homology"/>
<accession>A0A2T4DPA2</accession>
<dbReference type="PANTHER" id="PTHR43442:SF3">
    <property type="entry name" value="GLUCONOKINASE-RELATED"/>
    <property type="match status" value="1"/>
</dbReference>
<dbReference type="EMBL" id="PYVU01000097">
    <property type="protein sequence ID" value="PTB95643.1"/>
    <property type="molecule type" value="Genomic_DNA"/>
</dbReference>
<dbReference type="GO" id="GO:0005737">
    <property type="term" value="C:cytoplasm"/>
    <property type="evidence" value="ECO:0007669"/>
    <property type="project" value="TreeGrafter"/>
</dbReference>
<evidence type="ECO:0000256" key="4">
    <source>
        <dbReference type="ARBA" id="ARBA00022679"/>
    </source>
</evidence>
<keyword evidence="5 10" id="KW-0547">Nucleotide-binding</keyword>
<evidence type="ECO:0000313" key="11">
    <source>
        <dbReference type="EMBL" id="PTB95643.1"/>
    </source>
</evidence>
<evidence type="ECO:0000256" key="6">
    <source>
        <dbReference type="ARBA" id="ARBA00022777"/>
    </source>
</evidence>
<dbReference type="InterPro" id="IPR027417">
    <property type="entry name" value="P-loop_NTPase"/>
</dbReference>
<dbReference type="FunFam" id="3.40.50.300:FF:000522">
    <property type="entry name" value="Gluconokinase"/>
    <property type="match status" value="1"/>
</dbReference>
<dbReference type="CDD" id="cd02021">
    <property type="entry name" value="GntK"/>
    <property type="match status" value="1"/>
</dbReference>
<dbReference type="InterPro" id="IPR031322">
    <property type="entry name" value="Shikimate/glucono_kinase"/>
</dbReference>